<reference evidence="2" key="1">
    <citation type="journal article" date="2011" name="Genome Biol.">
        <title>Comparative genomics of the social amoebae Dictyostelium discoideum and Dictyostelium purpureum.</title>
        <authorList>
            <consortium name="US DOE Joint Genome Institute (JGI-PGF)"/>
            <person name="Sucgang R."/>
            <person name="Kuo A."/>
            <person name="Tian X."/>
            <person name="Salerno W."/>
            <person name="Parikh A."/>
            <person name="Feasley C.L."/>
            <person name="Dalin E."/>
            <person name="Tu H."/>
            <person name="Huang E."/>
            <person name="Barry K."/>
            <person name="Lindquist E."/>
            <person name="Shapiro H."/>
            <person name="Bruce D."/>
            <person name="Schmutz J."/>
            <person name="Salamov A."/>
            <person name="Fey P."/>
            <person name="Gaudet P."/>
            <person name="Anjard C."/>
            <person name="Babu M.M."/>
            <person name="Basu S."/>
            <person name="Bushmanova Y."/>
            <person name="van der Wel H."/>
            <person name="Katoh-Kurasawa M."/>
            <person name="Dinh C."/>
            <person name="Coutinho P.M."/>
            <person name="Saito T."/>
            <person name="Elias M."/>
            <person name="Schaap P."/>
            <person name="Kay R.R."/>
            <person name="Henrissat B."/>
            <person name="Eichinger L."/>
            <person name="Rivero F."/>
            <person name="Putnam N.H."/>
            <person name="West C.M."/>
            <person name="Loomis W.F."/>
            <person name="Chisholm R.L."/>
            <person name="Shaulsky G."/>
            <person name="Strassmann J.E."/>
            <person name="Queller D.C."/>
            <person name="Kuspa A."/>
            <person name="Grigoriev I.V."/>
        </authorList>
    </citation>
    <scope>NUCLEOTIDE SEQUENCE [LARGE SCALE GENOMIC DNA]</scope>
    <source>
        <strain evidence="2">QSDP1</strain>
    </source>
</reference>
<gene>
    <name evidence="1" type="ORF">DICPUDRAFT_37011</name>
</gene>
<evidence type="ECO:0000313" key="2">
    <source>
        <dbReference type="Proteomes" id="UP000001064"/>
    </source>
</evidence>
<accession>F0ZS22</accession>
<keyword evidence="2" id="KW-1185">Reference proteome</keyword>
<dbReference type="VEuPathDB" id="AmoebaDB:DICPUDRAFT_37011"/>
<sequence>MEEENQVVVEENNRLGKDFKSAIIIGVPEDLNDQIQEFRKKYDKSFVRW</sequence>
<proteinExistence type="predicted"/>
<organism evidence="1 2">
    <name type="scientific">Dictyostelium purpureum</name>
    <name type="common">Slime mold</name>
    <dbReference type="NCBI Taxonomy" id="5786"/>
    <lineage>
        <taxon>Eukaryota</taxon>
        <taxon>Amoebozoa</taxon>
        <taxon>Evosea</taxon>
        <taxon>Eumycetozoa</taxon>
        <taxon>Dictyostelia</taxon>
        <taxon>Dictyosteliales</taxon>
        <taxon>Dictyosteliaceae</taxon>
        <taxon>Dictyostelium</taxon>
    </lineage>
</organism>
<dbReference type="GeneID" id="10504565"/>
<dbReference type="EMBL" id="GL871150">
    <property type="protein sequence ID" value="EGC33262.1"/>
    <property type="molecule type" value="Genomic_DNA"/>
</dbReference>
<dbReference type="OrthoDB" id="8587at142796"/>
<evidence type="ECO:0000313" key="1">
    <source>
        <dbReference type="EMBL" id="EGC33262.1"/>
    </source>
</evidence>
<name>F0ZS22_DICPU</name>
<dbReference type="RefSeq" id="XP_003290209.1">
    <property type="nucleotide sequence ID" value="XM_003290161.1"/>
</dbReference>
<dbReference type="KEGG" id="dpp:DICPUDRAFT_37011"/>
<dbReference type="Proteomes" id="UP000001064">
    <property type="component" value="Unassembled WGS sequence"/>
</dbReference>
<dbReference type="FunCoup" id="F0ZS22">
    <property type="interactions" value="937"/>
</dbReference>
<dbReference type="AlphaFoldDB" id="F0ZS22"/>
<protein>
    <submittedName>
        <fullName evidence="1">Uncharacterized protein</fullName>
    </submittedName>
</protein>
<dbReference type="InParanoid" id="F0ZS22"/>